<protein>
    <submittedName>
        <fullName evidence="2">Uncharacterized protein</fullName>
    </submittedName>
</protein>
<proteinExistence type="predicted"/>
<organism evidence="1 2">
    <name type="scientific">Globodera rostochiensis</name>
    <name type="common">Golden nematode worm</name>
    <name type="synonym">Heterodera rostochiensis</name>
    <dbReference type="NCBI Taxonomy" id="31243"/>
    <lineage>
        <taxon>Eukaryota</taxon>
        <taxon>Metazoa</taxon>
        <taxon>Ecdysozoa</taxon>
        <taxon>Nematoda</taxon>
        <taxon>Chromadorea</taxon>
        <taxon>Rhabditida</taxon>
        <taxon>Tylenchina</taxon>
        <taxon>Tylenchomorpha</taxon>
        <taxon>Tylenchoidea</taxon>
        <taxon>Heteroderidae</taxon>
        <taxon>Heteroderinae</taxon>
        <taxon>Globodera</taxon>
    </lineage>
</organism>
<dbReference type="Proteomes" id="UP000887572">
    <property type="component" value="Unplaced"/>
</dbReference>
<name>A0A914HDY6_GLORO</name>
<sequence>MRILDDYEQQILLKLNNAKNAPKRAATDLRKEREVRLPPILRRISPWTKLLRTPQPKIRKTTTPNGALVAVRGAVAAVADGFGWPVKSSYTGAAFVGANANGGASTDSGRGRMLPTLRVISECNAGAYTHGYGNIFNDICAIVPCGVRPVEFEHAEDDVENQQHLSASTRSLIGTILPTDGNSLKNVVDDCVVINPGRFDRGKGVGTFSVLDLDLLASARASNGAAAADGGGTSIAQFCEVSLFSTQRC</sequence>
<evidence type="ECO:0000313" key="1">
    <source>
        <dbReference type="Proteomes" id="UP000887572"/>
    </source>
</evidence>
<reference evidence="2" key="1">
    <citation type="submission" date="2022-11" db="UniProtKB">
        <authorList>
            <consortium name="WormBaseParasite"/>
        </authorList>
    </citation>
    <scope>IDENTIFICATION</scope>
</reference>
<dbReference type="AlphaFoldDB" id="A0A914HDY6"/>
<keyword evidence="1" id="KW-1185">Reference proteome</keyword>
<evidence type="ECO:0000313" key="2">
    <source>
        <dbReference type="WBParaSite" id="Gr19_v10_g16471.t1"/>
    </source>
</evidence>
<dbReference type="WBParaSite" id="Gr19_v10_g16471.t1">
    <property type="protein sequence ID" value="Gr19_v10_g16471.t1"/>
    <property type="gene ID" value="Gr19_v10_g16471"/>
</dbReference>
<accession>A0A914HDY6</accession>